<evidence type="ECO:0000313" key="2">
    <source>
        <dbReference type="EMBL" id="GAF84630.1"/>
    </source>
</evidence>
<dbReference type="AlphaFoldDB" id="X0U800"/>
<dbReference type="PROSITE" id="PS50005">
    <property type="entry name" value="TPR"/>
    <property type="match status" value="1"/>
</dbReference>
<protein>
    <submittedName>
        <fullName evidence="2">Uncharacterized protein</fullName>
    </submittedName>
</protein>
<keyword evidence="1" id="KW-1133">Transmembrane helix</keyword>
<feature type="transmembrane region" description="Helical" evidence="1">
    <location>
        <begin position="158"/>
        <end position="177"/>
    </location>
</feature>
<proteinExistence type="predicted"/>
<dbReference type="Gene3D" id="1.25.40.10">
    <property type="entry name" value="Tetratricopeptide repeat domain"/>
    <property type="match status" value="1"/>
</dbReference>
<reference evidence="2" key="1">
    <citation type="journal article" date="2014" name="Front. Microbiol.">
        <title>High frequency of phylogenetically diverse reductive dehalogenase-homologous genes in deep subseafloor sedimentary metagenomes.</title>
        <authorList>
            <person name="Kawai M."/>
            <person name="Futagami T."/>
            <person name="Toyoda A."/>
            <person name="Takaki Y."/>
            <person name="Nishi S."/>
            <person name="Hori S."/>
            <person name="Arai W."/>
            <person name="Tsubouchi T."/>
            <person name="Morono Y."/>
            <person name="Uchiyama I."/>
            <person name="Ito T."/>
            <person name="Fujiyama A."/>
            <person name="Inagaki F."/>
            <person name="Takami H."/>
        </authorList>
    </citation>
    <scope>NUCLEOTIDE SEQUENCE</scope>
    <source>
        <strain evidence="2">Expedition CK06-06</strain>
    </source>
</reference>
<name>X0U800_9ZZZZ</name>
<feature type="non-terminal residue" evidence="2">
    <location>
        <position position="1"/>
    </location>
</feature>
<accession>X0U800</accession>
<feature type="transmembrane region" description="Helical" evidence="1">
    <location>
        <begin position="125"/>
        <end position="146"/>
    </location>
</feature>
<keyword evidence="1" id="KW-0472">Membrane</keyword>
<keyword evidence="1" id="KW-0812">Transmembrane</keyword>
<organism evidence="2">
    <name type="scientific">marine sediment metagenome</name>
    <dbReference type="NCBI Taxonomy" id="412755"/>
    <lineage>
        <taxon>unclassified sequences</taxon>
        <taxon>metagenomes</taxon>
        <taxon>ecological metagenomes</taxon>
    </lineage>
</organism>
<gene>
    <name evidence="2" type="ORF">S01H1_04490</name>
</gene>
<dbReference type="InterPro" id="IPR019734">
    <property type="entry name" value="TPR_rpt"/>
</dbReference>
<evidence type="ECO:0000256" key="1">
    <source>
        <dbReference type="SAM" id="Phobius"/>
    </source>
</evidence>
<dbReference type="InterPro" id="IPR011990">
    <property type="entry name" value="TPR-like_helical_dom_sf"/>
</dbReference>
<dbReference type="SUPFAM" id="SSF48452">
    <property type="entry name" value="TPR-like"/>
    <property type="match status" value="1"/>
</dbReference>
<feature type="transmembrane region" description="Helical" evidence="1">
    <location>
        <begin position="213"/>
        <end position="232"/>
    </location>
</feature>
<dbReference type="EMBL" id="BARS01002369">
    <property type="protein sequence ID" value="GAF84630.1"/>
    <property type="molecule type" value="Genomic_DNA"/>
</dbReference>
<comment type="caution">
    <text evidence="2">The sequence shown here is derived from an EMBL/GenBank/DDBJ whole genome shotgun (WGS) entry which is preliminary data.</text>
</comment>
<sequence>PFQMRNRAIDPSWGWGLTTSSGGVNFYLGNNPEADGLNKAPSFVRYGPGHQYQDFKKEAELRTGRTLGPREVSRYWTQRTLTWFRNRPKAAARLIFHKAGFFWNHRQPPDNFFLEIFKRFTSLGGIWLVNWGLVAPLGLAGLLWSLAQKPGSPGGRSFWLLHAYVATYFAVNVAFYILSRYRFPTVAGLIPFAAYAMVEFYRNWRTSKRSRAWALAFLFLPCIALSRLPLIGEENKAVTHYSMGVIYANQGWKDKAVKEYLASIKADPSFKASYLNLGILQAKRGNLHQAIWALEGTLRLETDPSQISILQLNIRRLKAQ</sequence>